<name>A0A1J1J083_9DIPT</name>
<dbReference type="AlphaFoldDB" id="A0A1J1J083"/>
<dbReference type="Proteomes" id="UP000183832">
    <property type="component" value="Unassembled WGS sequence"/>
</dbReference>
<accession>A0A1J1J083</accession>
<keyword evidence="2" id="KW-1185">Reference proteome</keyword>
<protein>
    <submittedName>
        <fullName evidence="1">CLUMA_CG018773, isoform A</fullName>
    </submittedName>
</protein>
<reference evidence="1 2" key="1">
    <citation type="submission" date="2015-04" db="EMBL/GenBank/DDBJ databases">
        <authorList>
            <person name="Syromyatnikov M.Y."/>
            <person name="Popov V.N."/>
        </authorList>
    </citation>
    <scope>NUCLEOTIDE SEQUENCE [LARGE SCALE GENOMIC DNA]</scope>
</reference>
<evidence type="ECO:0000313" key="1">
    <source>
        <dbReference type="EMBL" id="CRL05744.1"/>
    </source>
</evidence>
<sequence length="78" mass="9299">MEEEYSLVIWFNAQTSPGMHASFQSFLNMSLRQHFPSCNELNFLPLKRFFQLNFQFIHAIQMKINAWITVRVREALTC</sequence>
<proteinExistence type="predicted"/>
<organism evidence="1 2">
    <name type="scientific">Clunio marinus</name>
    <dbReference type="NCBI Taxonomy" id="568069"/>
    <lineage>
        <taxon>Eukaryota</taxon>
        <taxon>Metazoa</taxon>
        <taxon>Ecdysozoa</taxon>
        <taxon>Arthropoda</taxon>
        <taxon>Hexapoda</taxon>
        <taxon>Insecta</taxon>
        <taxon>Pterygota</taxon>
        <taxon>Neoptera</taxon>
        <taxon>Endopterygota</taxon>
        <taxon>Diptera</taxon>
        <taxon>Nematocera</taxon>
        <taxon>Chironomoidea</taxon>
        <taxon>Chironomidae</taxon>
        <taxon>Clunio</taxon>
    </lineage>
</organism>
<gene>
    <name evidence="1" type="ORF">CLUMA_CG018773</name>
</gene>
<evidence type="ECO:0000313" key="2">
    <source>
        <dbReference type="Proteomes" id="UP000183832"/>
    </source>
</evidence>
<dbReference type="EMBL" id="CVRI01000065">
    <property type="protein sequence ID" value="CRL05744.1"/>
    <property type="molecule type" value="Genomic_DNA"/>
</dbReference>